<keyword evidence="1" id="KW-0547">Nucleotide-binding</keyword>
<gene>
    <name evidence="3" type="ORF">AAK873_11530</name>
</gene>
<evidence type="ECO:0000256" key="1">
    <source>
        <dbReference type="PROSITE-ProRule" id="PRU00409"/>
    </source>
</evidence>
<dbReference type="InterPro" id="IPR011761">
    <property type="entry name" value="ATP-grasp"/>
</dbReference>
<dbReference type="EMBL" id="JBCLPP010000037">
    <property type="protein sequence ID" value="MEY8246239.1"/>
    <property type="molecule type" value="Genomic_DNA"/>
</dbReference>
<dbReference type="RefSeq" id="WP_121699298.1">
    <property type="nucleotide sequence ID" value="NZ_JBCLPP010000037.1"/>
</dbReference>
<proteinExistence type="predicted"/>
<sequence length="372" mass="40932">MKIHLFNPENDVSLAYGRCRVTMSPLVRRLHDDGALLPMWYADAGDLVYAPLADKGWVDRMRRLFALDVTPVDSCCGVAGAPWGWSHDACRILRSAGASAIDDGRVERMRMLSHRRTSAEIMLKLSDMLDIKLPPVPREVASVSEVAECMREWGPVYVKAPWSSSGRGVFAVDSMTSSVERRISGILRRQGSVTVEKALNKKRDFAMLFYSENGRVTMCGYSLFFNSLGDAYGGNIMACRSVLEDMIVDAGASRDELHSVAEALVRLLGTLVADCYEGYFGVDMLVTDDGMIAPCIELNLRMTMGVVAMLWQERYLHQASTGIFRVSMAEPEGMPPVVEAGRLKSGVLELTPSTSGGFYFTVEAGPSLSELQ</sequence>
<evidence type="ECO:0000259" key="2">
    <source>
        <dbReference type="PROSITE" id="PS50975"/>
    </source>
</evidence>
<name>A0ABV4CXV5_9BACT</name>
<comment type="caution">
    <text evidence="3">The sequence shown here is derived from an EMBL/GenBank/DDBJ whole genome shotgun (WGS) entry which is preliminary data.</text>
</comment>
<dbReference type="PROSITE" id="PS50975">
    <property type="entry name" value="ATP_GRASP"/>
    <property type="match status" value="1"/>
</dbReference>
<evidence type="ECO:0000313" key="4">
    <source>
        <dbReference type="Proteomes" id="UP001565200"/>
    </source>
</evidence>
<organism evidence="3 4">
    <name type="scientific">Heminiphilus faecis</name>
    <dbReference type="NCBI Taxonomy" id="2601703"/>
    <lineage>
        <taxon>Bacteria</taxon>
        <taxon>Pseudomonadati</taxon>
        <taxon>Bacteroidota</taxon>
        <taxon>Bacteroidia</taxon>
        <taxon>Bacteroidales</taxon>
        <taxon>Muribaculaceae</taxon>
        <taxon>Heminiphilus</taxon>
    </lineage>
</organism>
<accession>A0ABV4CXV5</accession>
<keyword evidence="4" id="KW-1185">Reference proteome</keyword>
<dbReference type="Proteomes" id="UP001565200">
    <property type="component" value="Unassembled WGS sequence"/>
</dbReference>
<reference evidence="3 4" key="1">
    <citation type="submission" date="2024-03" db="EMBL/GenBank/DDBJ databases">
        <title>Mouse gut bacterial collection (mGBC) of GemPharmatech.</title>
        <authorList>
            <person name="He Y."/>
            <person name="Dong L."/>
            <person name="Wu D."/>
            <person name="Gao X."/>
            <person name="Lin Z."/>
        </authorList>
    </citation>
    <scope>NUCLEOTIDE SEQUENCE [LARGE SCALE GENOMIC DNA]</scope>
    <source>
        <strain evidence="3 4">54-13</strain>
    </source>
</reference>
<evidence type="ECO:0000313" key="3">
    <source>
        <dbReference type="EMBL" id="MEY8246239.1"/>
    </source>
</evidence>
<keyword evidence="1" id="KW-0067">ATP-binding</keyword>
<feature type="domain" description="ATP-grasp" evidence="2">
    <location>
        <begin position="126"/>
        <end position="332"/>
    </location>
</feature>
<protein>
    <recommendedName>
        <fullName evidence="2">ATP-grasp domain-containing protein</fullName>
    </recommendedName>
</protein>
<dbReference type="SUPFAM" id="SSF56059">
    <property type="entry name" value="Glutathione synthetase ATP-binding domain-like"/>
    <property type="match status" value="1"/>
</dbReference>